<proteinExistence type="predicted"/>
<sequence length="88" mass="9901">MVARAGLSKTYFFMGEYMAVITYGPETLLLLGRAKYNGIADQYTHAHINEELPFTYADLASAHRRLEELEKALHDYEQAVKTGMTGTV</sequence>
<protein>
    <submittedName>
        <fullName evidence="1">Uncharacterized protein</fullName>
    </submittedName>
</protein>
<evidence type="ECO:0000313" key="2">
    <source>
        <dbReference type="Proteomes" id="UP000663193"/>
    </source>
</evidence>
<gene>
    <name evidence="1" type="ORF">JI435_435090</name>
</gene>
<reference evidence="2" key="1">
    <citation type="journal article" date="2021" name="BMC Genomics">
        <title>Chromosome-level genome assembly and manually-curated proteome of model necrotroph Parastagonospora nodorum Sn15 reveals a genome-wide trove of candidate effector homologs, and redundancy of virulence-related functions within an accessory chromosome.</title>
        <authorList>
            <person name="Bertazzoni S."/>
            <person name="Jones D.A.B."/>
            <person name="Phan H.T."/>
            <person name="Tan K.-C."/>
            <person name="Hane J.K."/>
        </authorList>
    </citation>
    <scope>NUCLEOTIDE SEQUENCE [LARGE SCALE GENOMIC DNA]</scope>
    <source>
        <strain evidence="2">SN15 / ATCC MYA-4574 / FGSC 10173)</strain>
    </source>
</reference>
<accession>A0A7U2F4Y2</accession>
<dbReference type="EMBL" id="CP069029">
    <property type="protein sequence ID" value="QRC97683.1"/>
    <property type="molecule type" value="Genomic_DNA"/>
</dbReference>
<organism evidence="1 2">
    <name type="scientific">Phaeosphaeria nodorum (strain SN15 / ATCC MYA-4574 / FGSC 10173)</name>
    <name type="common">Glume blotch fungus</name>
    <name type="synonym">Parastagonospora nodorum</name>
    <dbReference type="NCBI Taxonomy" id="321614"/>
    <lineage>
        <taxon>Eukaryota</taxon>
        <taxon>Fungi</taxon>
        <taxon>Dikarya</taxon>
        <taxon>Ascomycota</taxon>
        <taxon>Pezizomycotina</taxon>
        <taxon>Dothideomycetes</taxon>
        <taxon>Pleosporomycetidae</taxon>
        <taxon>Pleosporales</taxon>
        <taxon>Pleosporineae</taxon>
        <taxon>Phaeosphaeriaceae</taxon>
        <taxon>Parastagonospora</taxon>
    </lineage>
</organism>
<dbReference type="Proteomes" id="UP000663193">
    <property type="component" value="Chromosome 7"/>
</dbReference>
<dbReference type="AlphaFoldDB" id="A0A7U2F4Y2"/>
<dbReference type="InterPro" id="IPR011990">
    <property type="entry name" value="TPR-like_helical_dom_sf"/>
</dbReference>
<evidence type="ECO:0000313" key="1">
    <source>
        <dbReference type="EMBL" id="QRC97683.1"/>
    </source>
</evidence>
<name>A0A7U2F4Y2_PHANO</name>
<dbReference type="SUPFAM" id="SSF48452">
    <property type="entry name" value="TPR-like"/>
    <property type="match status" value="1"/>
</dbReference>
<keyword evidence="2" id="KW-1185">Reference proteome</keyword>
<dbReference type="VEuPathDB" id="FungiDB:JI435_435090"/>